<evidence type="ECO:0000313" key="3">
    <source>
        <dbReference type="Proteomes" id="UP000113968"/>
    </source>
</evidence>
<dbReference type="OrthoDB" id="9235at10239"/>
<accession>G8XUE5</accession>
<reference evidence="2" key="1">
    <citation type="submission" date="2011-12" db="EMBL/GenBank/DDBJ databases">
        <title>Comparative genomics of primate cytomegaloviruses.</title>
        <authorList>
            <person name="Davison A.J."/>
            <person name="Holton M."/>
            <person name="Dolan A."/>
            <person name="Dargan D.J."/>
            <person name="Gatherer D."/>
            <person name="Hayward G.S."/>
        </authorList>
    </citation>
    <scope>NUCLEOTIDE SEQUENCE [LARGE SCALE GENOMIC DNA]</scope>
    <source>
        <strain evidence="2">S34E</strain>
    </source>
</reference>
<dbReference type="Proteomes" id="UP000113968">
    <property type="component" value="Segment"/>
</dbReference>
<proteinExistence type="inferred from homology"/>
<dbReference type="GeneID" id="11464143"/>
<dbReference type="KEGG" id="vg:11464143"/>
<sequence length="269" mass="31270">MEPSAETHVRTGRFSFTCTHNLIIQITTKLSSGQPLTAFQLEELKIIRMACLVLFHRGLELLLLRETLNNLGVSDNTVLSRKAPLDYWFHLYRELRQLFPQLNLDRTFNEHEAARVSQQLATAQPGSDVLLTRFIQRHTRLLMKLPRDLTSHGNILFSLGTLYGHRLFRLAAFFNHHWGTESHEPLIRIICQKMWYFYLIATGKMLITPNALEIQRTRHENGVFNFIIDDYKTFTGTTQLTPHHRQPLQPSVISDTHKSLNVPDLKFRS</sequence>
<protein>
    <submittedName>
        <fullName evidence="2">Protein UL79</fullName>
    </submittedName>
</protein>
<gene>
    <name evidence="2" type="primary">UL79</name>
</gene>
<keyword evidence="3" id="KW-1185">Reference proteome</keyword>
<dbReference type="EMBL" id="FJ483970">
    <property type="protein sequence ID" value="AEV80775.1"/>
    <property type="molecule type" value="Genomic_DNA"/>
</dbReference>
<comment type="similarity">
    <text evidence="1">Belongs to the herpesviridae UL79 family.</text>
</comment>
<evidence type="ECO:0000313" key="2">
    <source>
        <dbReference type="EMBL" id="AEV80775.1"/>
    </source>
</evidence>
<organism evidence="2 3">
    <name type="scientific">Aotine betaherpesvirus 1</name>
    <dbReference type="NCBI Taxonomy" id="50290"/>
    <lineage>
        <taxon>Viruses</taxon>
        <taxon>Duplodnaviria</taxon>
        <taxon>Heunggongvirae</taxon>
        <taxon>Peploviricota</taxon>
        <taxon>Herviviricetes</taxon>
        <taxon>Herpesvirales</taxon>
        <taxon>Orthoherpesviridae</taxon>
        <taxon>Betaherpesvirinae</taxon>
        <taxon>Cytomegalovirus</taxon>
        <taxon>Cytomegalovirus aotinebeta1</taxon>
    </lineage>
</organism>
<evidence type="ECO:0000256" key="1">
    <source>
        <dbReference type="ARBA" id="ARBA00005714"/>
    </source>
</evidence>
<dbReference type="RefSeq" id="YP_004940096.1">
    <property type="nucleotide sequence ID" value="NC_016447.1"/>
</dbReference>
<dbReference type="Pfam" id="PF03049">
    <property type="entry name" value="Herpes_UL79"/>
    <property type="match status" value="1"/>
</dbReference>
<dbReference type="InterPro" id="IPR004290">
    <property type="entry name" value="Herpes_UL79"/>
</dbReference>
<name>G8XUE5_9BETA</name>